<evidence type="ECO:0000313" key="1">
    <source>
        <dbReference type="EMBL" id="MDV6232647.1"/>
    </source>
</evidence>
<evidence type="ECO:0008006" key="3">
    <source>
        <dbReference type="Google" id="ProtNLM"/>
    </source>
</evidence>
<organism evidence="1 2">
    <name type="scientific">Rhodococcus cercidiphylli</name>
    <dbReference type="NCBI Taxonomy" id="489916"/>
    <lineage>
        <taxon>Bacteria</taxon>
        <taxon>Bacillati</taxon>
        <taxon>Actinomycetota</taxon>
        <taxon>Actinomycetes</taxon>
        <taxon>Mycobacteriales</taxon>
        <taxon>Nocardiaceae</taxon>
        <taxon>Rhodococcus</taxon>
    </lineage>
</organism>
<protein>
    <recommendedName>
        <fullName evidence="3">J domain-containing protein</fullName>
    </recommendedName>
</protein>
<reference evidence="1 2" key="1">
    <citation type="submission" date="2023-10" db="EMBL/GenBank/DDBJ databases">
        <title>Development of a sustainable strategy for remediation of hydrocarbon-contaminated territories based on the waste exchange concept.</title>
        <authorList>
            <person name="Krivoruchko A."/>
        </authorList>
    </citation>
    <scope>NUCLEOTIDE SEQUENCE [LARGE SCALE GENOMIC DNA]</scope>
    <source>
        <strain evidence="1 2">IEGM 1322</strain>
    </source>
</reference>
<sequence>MNQHAAYDRAAEYKAARRAVAREHHPDIGGDPARYMAALADVDRRFAVLPSAPVNAASTPTAFRASSIPSPLRTLPKRIARIRKRVTRRNYFEL</sequence>
<dbReference type="RefSeq" id="WP_149406778.1">
    <property type="nucleotide sequence ID" value="NZ_JAWLKE010000007.1"/>
</dbReference>
<dbReference type="EMBL" id="JAWLKE010000007">
    <property type="protein sequence ID" value="MDV6232647.1"/>
    <property type="molecule type" value="Genomic_DNA"/>
</dbReference>
<gene>
    <name evidence="1" type="ORF">R3P95_19010</name>
</gene>
<dbReference type="Proteomes" id="UP001185899">
    <property type="component" value="Unassembled WGS sequence"/>
</dbReference>
<name>A0ABU4B2D1_9NOCA</name>
<accession>A0ABU4B2D1</accession>
<proteinExistence type="predicted"/>
<comment type="caution">
    <text evidence="1">The sequence shown here is derived from an EMBL/GenBank/DDBJ whole genome shotgun (WGS) entry which is preliminary data.</text>
</comment>
<evidence type="ECO:0000313" key="2">
    <source>
        <dbReference type="Proteomes" id="UP001185899"/>
    </source>
</evidence>
<keyword evidence="2" id="KW-1185">Reference proteome</keyword>